<dbReference type="Pfam" id="PF00085">
    <property type="entry name" value="Thioredoxin"/>
    <property type="match status" value="2"/>
</dbReference>
<feature type="region of interest" description="Disordered" evidence="2">
    <location>
        <begin position="606"/>
        <end position="653"/>
    </location>
</feature>
<dbReference type="InterPro" id="IPR013766">
    <property type="entry name" value="Thioredoxin_domain"/>
</dbReference>
<sequence>MSDVVHRFLAGHQWPLRFFILFLLALSPAVFGQLRGGEEVNQRLSTVTPTNSSASTSLKPSPTANLRARAAHEPAEVWAPLAPESMGGRGALRAQSGNRSEPSQPNESQNMQSTPPEGPTTGPAVVLPSSGLHPSPSSRGNIRPSPSPRAQPQTNTQQPEQQLQQQSQIQQPQLQQQMQDHPAYRQDPAQPSEGALAGVSHGSTRTVAPTGVEDTQSANAHLASMVSAMSEGAVILTDETFDSFVQSEPFALVLFYAPWCHWSRAALPEFDAVARFMAKVASRPIVLGKVDCADNPLTQKKEHIIEYPIIKLYIDGKPKQYVGGRRRTQIFAWLNHNLQRDERLDTLPHFEEFMRNGADGHQLVVAVTTSSNTGGNGSVAVERKTGLSTRGASLGSGLPCTSIYLTPSYACLLILGDSSLFDHETFRHVARTFSDDVLFGEIHEPVIFQYFLHQYILPKSKTSAEMWQPPFVVTAPLDPSDPPFVKYLGQGDDRKALEGFVHKYRFPQVLAFEPDTIEDIFEDGRSICILLLDGDRAARSLTREGLVDPVVAAFHQVAGEFRQNLIFTISGNKEAHERRIFSLLGVDDTITSPEFRIATFNPSGNGKYYPAEKYKPSTPLNSRSQSTNISVEKDNSSSTTDKANRPAYSFRNTSPTHSLIVNALSTSAKARNSLRSSKKSGEGPPETPHGLRHETVFDAQQRQDQGAAEEYIRNFVWAFIEGDLEPYTNSEPIPPVSQNSGPVKTFVGLNFQKEVLDSPHDVFVSFGAPWCGHCRKLEPAFKRVAKIVSKRSSLVLGRIDATLNEIDGINLSEKHKPPSKSFAAVCFNSCAACFQFFIDLPLYLLDSCLLGVLCAGYPTLLLFRAGSKNQPLMYEGDRSESDMLFWLGRNAQHSKLDGRQLQEDLGLLLTEESGTQSARRANTSVLEEL</sequence>
<dbReference type="Proteomes" id="UP000515125">
    <property type="component" value="Unplaced"/>
</dbReference>
<evidence type="ECO:0000313" key="6">
    <source>
        <dbReference type="RefSeq" id="XP_026192724.1"/>
    </source>
</evidence>
<evidence type="ECO:0000256" key="1">
    <source>
        <dbReference type="ARBA" id="ARBA00006347"/>
    </source>
</evidence>
<dbReference type="CDD" id="cd02961">
    <property type="entry name" value="PDI_a_family"/>
    <property type="match status" value="1"/>
</dbReference>
<dbReference type="GO" id="GO:0003756">
    <property type="term" value="F:protein disulfide isomerase activity"/>
    <property type="evidence" value="ECO:0007669"/>
    <property type="project" value="TreeGrafter"/>
</dbReference>
<name>A0A6P6RYZ9_9EIME</name>
<feature type="compositionally biased region" description="Polar residues" evidence="2">
    <location>
        <begin position="44"/>
        <end position="64"/>
    </location>
</feature>
<accession>A0A6P6RYZ9</accession>
<evidence type="ECO:0000256" key="3">
    <source>
        <dbReference type="SAM" id="SignalP"/>
    </source>
</evidence>
<dbReference type="InterPro" id="IPR036249">
    <property type="entry name" value="Thioredoxin-like_sf"/>
</dbReference>
<dbReference type="Pfam" id="PF13848">
    <property type="entry name" value="Thioredoxin_6"/>
    <property type="match status" value="1"/>
</dbReference>
<reference evidence="6" key="1">
    <citation type="submission" date="2025-08" db="UniProtKB">
        <authorList>
            <consortium name="RefSeq"/>
        </authorList>
    </citation>
    <scope>IDENTIFICATION</scope>
</reference>
<feature type="signal peptide" evidence="3">
    <location>
        <begin position="1"/>
        <end position="32"/>
    </location>
</feature>
<dbReference type="RefSeq" id="XP_026192724.1">
    <property type="nucleotide sequence ID" value="XM_026336939.1"/>
</dbReference>
<keyword evidence="3" id="KW-0732">Signal</keyword>
<comment type="similarity">
    <text evidence="1">Belongs to the protein disulfide isomerase family.</text>
</comment>
<organism evidence="5 6">
    <name type="scientific">Cyclospora cayetanensis</name>
    <dbReference type="NCBI Taxonomy" id="88456"/>
    <lineage>
        <taxon>Eukaryota</taxon>
        <taxon>Sar</taxon>
        <taxon>Alveolata</taxon>
        <taxon>Apicomplexa</taxon>
        <taxon>Conoidasida</taxon>
        <taxon>Coccidia</taxon>
        <taxon>Eucoccidiorida</taxon>
        <taxon>Eimeriorina</taxon>
        <taxon>Eimeriidae</taxon>
        <taxon>Cyclospora</taxon>
    </lineage>
</organism>
<dbReference type="SUPFAM" id="SSF52833">
    <property type="entry name" value="Thioredoxin-like"/>
    <property type="match status" value="2"/>
</dbReference>
<evidence type="ECO:0000259" key="4">
    <source>
        <dbReference type="PROSITE" id="PS51352"/>
    </source>
</evidence>
<dbReference type="PANTHER" id="PTHR18929">
    <property type="entry name" value="PROTEIN DISULFIDE ISOMERASE"/>
    <property type="match status" value="1"/>
</dbReference>
<dbReference type="AlphaFoldDB" id="A0A6P6RYZ9"/>
<proteinExistence type="inferred from homology"/>
<evidence type="ECO:0000313" key="5">
    <source>
        <dbReference type="Proteomes" id="UP000515125"/>
    </source>
</evidence>
<feature type="region of interest" description="Disordered" evidence="2">
    <location>
        <begin position="44"/>
        <end position="209"/>
    </location>
</feature>
<protein>
    <submittedName>
        <fullName evidence="6">Uncharacterized protein LOC34618526</fullName>
    </submittedName>
</protein>
<dbReference type="GO" id="GO:0005783">
    <property type="term" value="C:endoplasmic reticulum"/>
    <property type="evidence" value="ECO:0007669"/>
    <property type="project" value="TreeGrafter"/>
</dbReference>
<feature type="region of interest" description="Disordered" evidence="2">
    <location>
        <begin position="670"/>
        <end position="692"/>
    </location>
</feature>
<gene>
    <name evidence="6" type="primary">LOC34618526</name>
</gene>
<dbReference type="OrthoDB" id="354535at2759"/>
<dbReference type="GO" id="GO:0006457">
    <property type="term" value="P:protein folding"/>
    <property type="evidence" value="ECO:0007669"/>
    <property type="project" value="TreeGrafter"/>
</dbReference>
<evidence type="ECO:0000256" key="2">
    <source>
        <dbReference type="SAM" id="MobiDB-lite"/>
    </source>
</evidence>
<keyword evidence="5" id="KW-1185">Reference proteome</keyword>
<feature type="compositionally biased region" description="Low complexity" evidence="2">
    <location>
        <begin position="127"/>
        <end position="138"/>
    </location>
</feature>
<feature type="domain" description="Thioredoxin" evidence="4">
    <location>
        <begin position="214"/>
        <end position="339"/>
    </location>
</feature>
<dbReference type="GO" id="GO:0034976">
    <property type="term" value="P:response to endoplasmic reticulum stress"/>
    <property type="evidence" value="ECO:0007669"/>
    <property type="project" value="TreeGrafter"/>
</dbReference>
<feature type="chain" id="PRO_5027804749" evidence="3">
    <location>
        <begin position="33"/>
        <end position="929"/>
    </location>
</feature>
<dbReference type="GeneID" id="34618526"/>
<dbReference type="PROSITE" id="PS51352">
    <property type="entry name" value="THIOREDOXIN_2"/>
    <property type="match status" value="1"/>
</dbReference>
<feature type="compositionally biased region" description="Polar residues" evidence="2">
    <location>
        <begin position="95"/>
        <end position="115"/>
    </location>
</feature>
<feature type="compositionally biased region" description="Low complexity" evidence="2">
    <location>
        <begin position="151"/>
        <end position="179"/>
    </location>
</feature>
<dbReference type="Gene3D" id="3.40.30.10">
    <property type="entry name" value="Glutaredoxin"/>
    <property type="match status" value="3"/>
</dbReference>
<feature type="compositionally biased region" description="Polar residues" evidence="2">
    <location>
        <begin position="618"/>
        <end position="641"/>
    </location>
</feature>